<dbReference type="InterPro" id="IPR017689">
    <property type="entry name" value="BamD"/>
</dbReference>
<accession>A0A1F6CQG2</accession>
<comment type="caution">
    <text evidence="7">The sequence shown here is derived from an EMBL/GenBank/DDBJ whole genome shotgun (WGS) entry which is preliminary data.</text>
</comment>
<keyword evidence="2" id="KW-0472">Membrane</keyword>
<dbReference type="PROSITE" id="PS51257">
    <property type="entry name" value="PROKAR_LIPOPROTEIN"/>
    <property type="match status" value="1"/>
</dbReference>
<dbReference type="EMBL" id="MFKF01000184">
    <property type="protein sequence ID" value="OGG51416.1"/>
    <property type="molecule type" value="Genomic_DNA"/>
</dbReference>
<dbReference type="Pfam" id="PF13525">
    <property type="entry name" value="YfiO"/>
    <property type="match status" value="1"/>
</dbReference>
<reference evidence="7 8" key="1">
    <citation type="journal article" date="2016" name="Nat. Commun.">
        <title>Thousands of microbial genomes shed light on interconnected biogeochemical processes in an aquifer system.</title>
        <authorList>
            <person name="Anantharaman K."/>
            <person name="Brown C.T."/>
            <person name="Hug L.A."/>
            <person name="Sharon I."/>
            <person name="Castelle C.J."/>
            <person name="Probst A.J."/>
            <person name="Thomas B.C."/>
            <person name="Singh A."/>
            <person name="Wilkins M.J."/>
            <person name="Karaoz U."/>
            <person name="Brodie E.L."/>
            <person name="Williams K.H."/>
            <person name="Hubbard S.S."/>
            <person name="Banfield J.F."/>
        </authorList>
    </citation>
    <scope>NUCLEOTIDE SEQUENCE [LARGE SCALE GENOMIC DNA]</scope>
    <source>
        <strain evidence="8">RIFCSPLOWO2_12_FULL_64_10</strain>
    </source>
</reference>
<sequence>MKRMCQRYALIAGALAVLAAGCGGKKALPQRDAQSYFDEARGELEQKRCLKAAELFQRVVINFPGSVLADDAQFGVGEAKLCAKDYTEAVFEYQRLIDEYPNSPLAAEGRYKIAVCYAEQSGGIYLDQTETRKAIAEYQRFIDDYPDSRQVPEARKEMLKLKSKLAAKDARIAEDYLKWGYPESARIYYQRILDAYGDTPWAEDARLGLAVVKARKGEIDAALTDLRQLLSDGVSATTRKRAQEQIEEIEKKRETSRKDFGPKPGATGRPPGGGVRPGS</sequence>
<evidence type="ECO:0000256" key="5">
    <source>
        <dbReference type="SAM" id="SignalP"/>
    </source>
</evidence>
<organism evidence="7 8">
    <name type="scientific">Handelsmanbacteria sp. (strain RIFCSPLOWO2_12_FULL_64_10)</name>
    <dbReference type="NCBI Taxonomy" id="1817868"/>
    <lineage>
        <taxon>Bacteria</taxon>
        <taxon>Candidatus Handelsmaniibacteriota</taxon>
    </lineage>
</organism>
<feature type="region of interest" description="Disordered" evidence="4">
    <location>
        <begin position="236"/>
        <end position="279"/>
    </location>
</feature>
<dbReference type="NCBIfam" id="TIGR03302">
    <property type="entry name" value="OM_YfiO"/>
    <property type="match status" value="1"/>
</dbReference>
<dbReference type="SUPFAM" id="SSF48452">
    <property type="entry name" value="TPR-like"/>
    <property type="match status" value="1"/>
</dbReference>
<name>A0A1F6CQG2_HANXR</name>
<feature type="compositionally biased region" description="Basic and acidic residues" evidence="4">
    <location>
        <begin position="241"/>
        <end position="261"/>
    </location>
</feature>
<evidence type="ECO:0000313" key="7">
    <source>
        <dbReference type="EMBL" id="OGG51416.1"/>
    </source>
</evidence>
<proteinExistence type="predicted"/>
<dbReference type="InterPro" id="IPR011990">
    <property type="entry name" value="TPR-like_helical_dom_sf"/>
</dbReference>
<dbReference type="Proteomes" id="UP000178606">
    <property type="component" value="Unassembled WGS sequence"/>
</dbReference>
<feature type="chain" id="PRO_5009523493" description="Outer membrane lipoprotein BamD-like domain-containing protein" evidence="5">
    <location>
        <begin position="20"/>
        <end position="279"/>
    </location>
</feature>
<evidence type="ECO:0000256" key="4">
    <source>
        <dbReference type="SAM" id="MobiDB-lite"/>
    </source>
</evidence>
<dbReference type="AlphaFoldDB" id="A0A1F6CQG2"/>
<gene>
    <name evidence="7" type="ORF">A3F84_26560</name>
</gene>
<protein>
    <recommendedName>
        <fullName evidence="6">Outer membrane lipoprotein BamD-like domain-containing protein</fullName>
    </recommendedName>
</protein>
<keyword evidence="3" id="KW-0998">Cell outer membrane</keyword>
<evidence type="ECO:0000256" key="2">
    <source>
        <dbReference type="ARBA" id="ARBA00023136"/>
    </source>
</evidence>
<feature type="signal peptide" evidence="5">
    <location>
        <begin position="1"/>
        <end position="19"/>
    </location>
</feature>
<evidence type="ECO:0000259" key="6">
    <source>
        <dbReference type="Pfam" id="PF13525"/>
    </source>
</evidence>
<evidence type="ECO:0000256" key="3">
    <source>
        <dbReference type="ARBA" id="ARBA00023237"/>
    </source>
</evidence>
<feature type="domain" description="Outer membrane lipoprotein BamD-like" evidence="6">
    <location>
        <begin position="31"/>
        <end position="205"/>
    </location>
</feature>
<dbReference type="Gene3D" id="1.25.40.10">
    <property type="entry name" value="Tetratricopeptide repeat domain"/>
    <property type="match status" value="1"/>
</dbReference>
<evidence type="ECO:0000256" key="1">
    <source>
        <dbReference type="ARBA" id="ARBA00022729"/>
    </source>
</evidence>
<dbReference type="InterPro" id="IPR039565">
    <property type="entry name" value="BamD-like"/>
</dbReference>
<evidence type="ECO:0000313" key="8">
    <source>
        <dbReference type="Proteomes" id="UP000178606"/>
    </source>
</evidence>
<keyword evidence="1 5" id="KW-0732">Signal</keyword>
<feature type="compositionally biased region" description="Gly residues" evidence="4">
    <location>
        <begin position="270"/>
        <end position="279"/>
    </location>
</feature>